<dbReference type="OrthoDB" id="341730at2759"/>
<evidence type="ECO:0000259" key="2">
    <source>
        <dbReference type="SMART" id="SM01075"/>
    </source>
</evidence>
<feature type="region of interest" description="Disordered" evidence="1">
    <location>
        <begin position="175"/>
        <end position="196"/>
    </location>
</feature>
<dbReference type="PANTHER" id="PTHR28637:SF13">
    <property type="entry name" value="EXPRESSED PROTEIN"/>
    <property type="match status" value="1"/>
</dbReference>
<sequence length="385" mass="43874">MASGRILAKSMGSDATSTAGDPETPSDKATLGKATNLISRAGKKQIPQNHLRRRLRHLHCRRKPPVGTKEPDGNRKPPGPTPRPSSCPYEEPHRRSSETKPKPPLKKGILLRCFPFFCHSPMCPPVECSFRLCIRKCRDLKMSEGDATQLDLEKRLPQMSNDDDSSSPATMHKMKVDTEDAGSKIESPTPEKLESRSKGVVVSSLARNLLAERYKDRFANQFVEDEGDTDDEDYNDSISPGVSWSHISRSIELLQKHKDLLNRFNRMESSIRLLRLRKRMATFNNIATQVEILTKRKLSYSHLAQMKHLFPEAIQIKRILLHDEKSLCMAQTFRRQSYQNPLTRGPGASYILRHHRMGMLLSHICRAQLRMDSQMLPTFHNLFKG</sequence>
<feature type="domain" description="CDT1 Geminin-binding" evidence="2">
    <location>
        <begin position="253"/>
        <end position="378"/>
    </location>
</feature>
<protein>
    <recommendedName>
        <fullName evidence="2">CDT1 Geminin-binding domain-containing protein</fullName>
    </recommendedName>
</protein>
<evidence type="ECO:0000256" key="1">
    <source>
        <dbReference type="SAM" id="MobiDB-lite"/>
    </source>
</evidence>
<keyword evidence="4" id="KW-1185">Reference proteome</keyword>
<comment type="caution">
    <text evidence="3">The sequence shown here is derived from an EMBL/GenBank/DDBJ whole genome shotgun (WGS) entry which is preliminary data.</text>
</comment>
<dbReference type="GO" id="GO:0070182">
    <property type="term" value="F:DNA polymerase binding"/>
    <property type="evidence" value="ECO:0007669"/>
    <property type="project" value="TreeGrafter"/>
</dbReference>
<proteinExistence type="predicted"/>
<dbReference type="GO" id="GO:0071163">
    <property type="term" value="P:DNA replication preinitiation complex assembly"/>
    <property type="evidence" value="ECO:0007669"/>
    <property type="project" value="InterPro"/>
</dbReference>
<dbReference type="Pfam" id="PF08839">
    <property type="entry name" value="CDT1"/>
    <property type="match status" value="1"/>
</dbReference>
<organism evidence="3 4">
    <name type="scientific">Miscanthus lutarioriparius</name>
    <dbReference type="NCBI Taxonomy" id="422564"/>
    <lineage>
        <taxon>Eukaryota</taxon>
        <taxon>Viridiplantae</taxon>
        <taxon>Streptophyta</taxon>
        <taxon>Embryophyta</taxon>
        <taxon>Tracheophyta</taxon>
        <taxon>Spermatophyta</taxon>
        <taxon>Magnoliopsida</taxon>
        <taxon>Liliopsida</taxon>
        <taxon>Poales</taxon>
        <taxon>Poaceae</taxon>
        <taxon>PACMAD clade</taxon>
        <taxon>Panicoideae</taxon>
        <taxon>Andropogonodae</taxon>
        <taxon>Andropogoneae</taxon>
        <taxon>Saccharinae</taxon>
        <taxon>Miscanthus</taxon>
    </lineage>
</organism>
<reference evidence="3" key="1">
    <citation type="submission" date="2020-10" db="EMBL/GenBank/DDBJ databases">
        <authorList>
            <person name="Han B."/>
            <person name="Lu T."/>
            <person name="Zhao Q."/>
            <person name="Huang X."/>
            <person name="Zhao Y."/>
        </authorList>
    </citation>
    <scope>NUCLEOTIDE SEQUENCE</scope>
</reference>
<dbReference type="SMART" id="SM01075">
    <property type="entry name" value="CDT1"/>
    <property type="match status" value="1"/>
</dbReference>
<dbReference type="InterPro" id="IPR045173">
    <property type="entry name" value="Cdt1"/>
</dbReference>
<dbReference type="GO" id="GO:0000076">
    <property type="term" value="P:DNA replication checkpoint signaling"/>
    <property type="evidence" value="ECO:0007669"/>
    <property type="project" value="TreeGrafter"/>
</dbReference>
<feature type="compositionally biased region" description="Basic residues" evidence="1">
    <location>
        <begin position="50"/>
        <end position="64"/>
    </location>
</feature>
<dbReference type="InterPro" id="IPR014939">
    <property type="entry name" value="CDT1_Gemini-bd-like"/>
</dbReference>
<dbReference type="InterPro" id="IPR036390">
    <property type="entry name" value="WH_DNA-bd_sf"/>
</dbReference>
<evidence type="ECO:0000313" key="4">
    <source>
        <dbReference type="Proteomes" id="UP000604825"/>
    </source>
</evidence>
<accession>A0A811MIY2</accession>
<name>A0A811MIY2_9POAL</name>
<dbReference type="GO" id="GO:0030174">
    <property type="term" value="P:regulation of DNA-templated DNA replication initiation"/>
    <property type="evidence" value="ECO:0007669"/>
    <property type="project" value="InterPro"/>
</dbReference>
<dbReference type="EMBL" id="CAJGYO010000001">
    <property type="protein sequence ID" value="CAD6205458.1"/>
    <property type="molecule type" value="Genomic_DNA"/>
</dbReference>
<dbReference type="Proteomes" id="UP000604825">
    <property type="component" value="Unassembled WGS sequence"/>
</dbReference>
<dbReference type="PANTHER" id="PTHR28637">
    <property type="entry name" value="DNA REPLICATION FACTOR CDT1"/>
    <property type="match status" value="1"/>
</dbReference>
<dbReference type="AlphaFoldDB" id="A0A811MIY2"/>
<dbReference type="GO" id="GO:0000278">
    <property type="term" value="P:mitotic cell cycle"/>
    <property type="evidence" value="ECO:0007669"/>
    <property type="project" value="TreeGrafter"/>
</dbReference>
<dbReference type="SUPFAM" id="SSF46785">
    <property type="entry name" value="Winged helix' DNA-binding domain"/>
    <property type="match status" value="1"/>
</dbReference>
<dbReference type="GO" id="GO:0005634">
    <property type="term" value="C:nucleus"/>
    <property type="evidence" value="ECO:0007669"/>
    <property type="project" value="TreeGrafter"/>
</dbReference>
<gene>
    <name evidence="3" type="ORF">NCGR_LOCUS3289</name>
</gene>
<evidence type="ECO:0000313" key="3">
    <source>
        <dbReference type="EMBL" id="CAD6205458.1"/>
    </source>
</evidence>
<feature type="compositionally biased region" description="Basic and acidic residues" evidence="1">
    <location>
        <begin position="90"/>
        <end position="101"/>
    </location>
</feature>
<feature type="region of interest" description="Disordered" evidence="1">
    <location>
        <begin position="1"/>
        <end position="104"/>
    </location>
</feature>
<dbReference type="GO" id="GO:0003677">
    <property type="term" value="F:DNA binding"/>
    <property type="evidence" value="ECO:0007669"/>
    <property type="project" value="InterPro"/>
</dbReference>